<feature type="domain" description="Alpha-glycerophosphate oxidase C-terminal" evidence="8">
    <location>
        <begin position="379"/>
        <end position="477"/>
    </location>
</feature>
<dbReference type="Gene3D" id="3.50.50.60">
    <property type="entry name" value="FAD/NAD(P)-binding domain"/>
    <property type="match status" value="1"/>
</dbReference>
<dbReference type="Gene3D" id="1.10.8.870">
    <property type="entry name" value="Alpha-glycerophosphate oxidase, cap domain"/>
    <property type="match status" value="1"/>
</dbReference>
<evidence type="ECO:0000259" key="7">
    <source>
        <dbReference type="Pfam" id="PF01266"/>
    </source>
</evidence>
<evidence type="ECO:0000256" key="6">
    <source>
        <dbReference type="RuleBase" id="RU361217"/>
    </source>
</evidence>
<dbReference type="Proteomes" id="UP000254968">
    <property type="component" value="Unassembled WGS sequence"/>
</dbReference>
<dbReference type="GO" id="GO:0009331">
    <property type="term" value="C:glycerol-3-phosphate dehydrogenase (FAD) complex"/>
    <property type="evidence" value="ECO:0007669"/>
    <property type="project" value="UniProtKB-UniRule"/>
</dbReference>
<keyword evidence="10" id="KW-1185">Reference proteome</keyword>
<dbReference type="NCBIfam" id="NF008899">
    <property type="entry name" value="PRK12266.1"/>
    <property type="match status" value="1"/>
</dbReference>
<organism evidence="9 10">
    <name type="scientific">Legionella beliardensis</name>
    <dbReference type="NCBI Taxonomy" id="91822"/>
    <lineage>
        <taxon>Bacteria</taxon>
        <taxon>Pseudomonadati</taxon>
        <taxon>Pseudomonadota</taxon>
        <taxon>Gammaproteobacteria</taxon>
        <taxon>Legionellales</taxon>
        <taxon>Legionellaceae</taxon>
        <taxon>Legionella</taxon>
    </lineage>
</organism>
<evidence type="ECO:0000256" key="5">
    <source>
        <dbReference type="ARBA" id="ARBA00023002"/>
    </source>
</evidence>
<dbReference type="Pfam" id="PF16901">
    <property type="entry name" value="DAO_C"/>
    <property type="match status" value="1"/>
</dbReference>
<dbReference type="InterPro" id="IPR036188">
    <property type="entry name" value="FAD/NAD-bd_sf"/>
</dbReference>
<name>A0A378I0P8_9GAMM</name>
<dbReference type="EC" id="1.1.5.3" evidence="6"/>
<evidence type="ECO:0000313" key="10">
    <source>
        <dbReference type="Proteomes" id="UP000254968"/>
    </source>
</evidence>
<dbReference type="Gene3D" id="6.10.250.1890">
    <property type="match status" value="1"/>
</dbReference>
<evidence type="ECO:0000259" key="8">
    <source>
        <dbReference type="Pfam" id="PF16901"/>
    </source>
</evidence>
<dbReference type="Pfam" id="PF01266">
    <property type="entry name" value="DAO"/>
    <property type="match status" value="1"/>
</dbReference>
<evidence type="ECO:0000256" key="1">
    <source>
        <dbReference type="ARBA" id="ARBA00001974"/>
    </source>
</evidence>
<proteinExistence type="inferred from homology"/>
<feature type="domain" description="FAD dependent oxidoreductase" evidence="7">
    <location>
        <begin position="6"/>
        <end position="329"/>
    </location>
</feature>
<gene>
    <name evidence="9" type="primary">glpA</name>
    <name evidence="9" type="ORF">NCTC13315_01302</name>
</gene>
<evidence type="ECO:0000256" key="4">
    <source>
        <dbReference type="ARBA" id="ARBA00022827"/>
    </source>
</evidence>
<dbReference type="PANTHER" id="PTHR11985">
    <property type="entry name" value="GLYCEROL-3-PHOSPHATE DEHYDROGENASE"/>
    <property type="match status" value="1"/>
</dbReference>
<comment type="similarity">
    <text evidence="2 6">Belongs to the FAD-dependent glycerol-3-phosphate dehydrogenase family.</text>
</comment>
<dbReference type="NCBIfam" id="NF009906">
    <property type="entry name" value="PRK13369.1"/>
    <property type="match status" value="1"/>
</dbReference>
<dbReference type="SUPFAM" id="SSF51905">
    <property type="entry name" value="FAD/NAD(P)-binding domain"/>
    <property type="match status" value="1"/>
</dbReference>
<reference evidence="9 10" key="1">
    <citation type="submission" date="2018-06" db="EMBL/GenBank/DDBJ databases">
        <authorList>
            <consortium name="Pathogen Informatics"/>
            <person name="Doyle S."/>
        </authorList>
    </citation>
    <scope>NUCLEOTIDE SEQUENCE [LARGE SCALE GENOMIC DNA]</scope>
    <source>
        <strain evidence="9 10">NCTC13315</strain>
    </source>
</reference>
<sequence length="494" mass="55954">MTKFFDLAVIGGGINGCGIAADAALRGLSVILIEKDDIASKTSSSSSKLIHGGLRYLEYYDFSLVKKALDERQTLLSLAPHLIDPLPFVLPYLPSMRPMWLLRAGLFLYDNLSRKNKLPKSKLIKRAPSSLYFSPLKQNLTKGFLFYDCNTDDARLTLVNALQAKEYGAEIHSYTALTDASVKNNTWHLQLCDQQGQFTTCQARSLVNATGPWVASINHLLGLDTRYQMSLIKGSHLVVRKLYEGNQAYLLQNNDKRIVFVIPYHHYSLIGTTDVPFKGDLNQVSISPEEIDYLLNLISLYFNQPLTNNDILFSWSGVRPLIAEPGESPQAISRDYTYHYTSLPAPAVTIYGGKITTYRQLAREAVNQLKTVFPHLSHSITHKTPLPGAVFHNLSYQDYVQYAHKKYSWLADDILKRLLKTYGTRLELILAHCNQLSDLGLNFGHGLFQREVDYLREQEWVIQVDDLLWRRTKLGINFDSVATEKLANYLLGKD</sequence>
<evidence type="ECO:0000256" key="3">
    <source>
        <dbReference type="ARBA" id="ARBA00022630"/>
    </source>
</evidence>
<dbReference type="EMBL" id="UGNV01000001">
    <property type="protein sequence ID" value="STX28768.1"/>
    <property type="molecule type" value="Genomic_DNA"/>
</dbReference>
<dbReference type="RefSeq" id="WP_115302491.1">
    <property type="nucleotide sequence ID" value="NZ_CAAAHO010000001.1"/>
</dbReference>
<dbReference type="GO" id="GO:0046168">
    <property type="term" value="P:glycerol-3-phosphate catabolic process"/>
    <property type="evidence" value="ECO:0007669"/>
    <property type="project" value="TreeGrafter"/>
</dbReference>
<dbReference type="AlphaFoldDB" id="A0A378I0P8"/>
<dbReference type="InterPro" id="IPR000447">
    <property type="entry name" value="G3P_DH_FAD-dep"/>
</dbReference>
<dbReference type="PANTHER" id="PTHR11985:SF15">
    <property type="entry name" value="GLYCEROL-3-PHOSPHATE DEHYDROGENASE, MITOCHONDRIAL"/>
    <property type="match status" value="1"/>
</dbReference>
<dbReference type="PRINTS" id="PR01001">
    <property type="entry name" value="FADG3PDH"/>
</dbReference>
<protein>
    <recommendedName>
        <fullName evidence="6">Glycerol-3-phosphate dehydrogenase</fullName>
        <ecNumber evidence="6">1.1.5.3</ecNumber>
    </recommendedName>
</protein>
<dbReference type="InterPro" id="IPR038299">
    <property type="entry name" value="DAO_C_sf"/>
</dbReference>
<comment type="cofactor">
    <cofactor evidence="1 6">
        <name>FAD</name>
        <dbReference type="ChEBI" id="CHEBI:57692"/>
    </cofactor>
</comment>
<accession>A0A378I0P8</accession>
<keyword evidence="4" id="KW-0274">FAD</keyword>
<evidence type="ECO:0000313" key="9">
    <source>
        <dbReference type="EMBL" id="STX28768.1"/>
    </source>
</evidence>
<comment type="catalytic activity">
    <reaction evidence="6">
        <text>a quinone + sn-glycerol 3-phosphate = dihydroxyacetone phosphate + a quinol</text>
        <dbReference type="Rhea" id="RHEA:18977"/>
        <dbReference type="ChEBI" id="CHEBI:24646"/>
        <dbReference type="ChEBI" id="CHEBI:57597"/>
        <dbReference type="ChEBI" id="CHEBI:57642"/>
        <dbReference type="ChEBI" id="CHEBI:132124"/>
        <dbReference type="EC" id="1.1.5.3"/>
    </reaction>
</comment>
<dbReference type="Gene3D" id="3.30.9.10">
    <property type="entry name" value="D-Amino Acid Oxidase, subunit A, domain 2"/>
    <property type="match status" value="1"/>
</dbReference>
<dbReference type="PROSITE" id="PS00977">
    <property type="entry name" value="FAD_G3PDH_1"/>
    <property type="match status" value="1"/>
</dbReference>
<dbReference type="PROSITE" id="PS00978">
    <property type="entry name" value="FAD_G3PDH_2"/>
    <property type="match status" value="1"/>
</dbReference>
<keyword evidence="3 6" id="KW-0285">Flavoprotein</keyword>
<dbReference type="GO" id="GO:0004368">
    <property type="term" value="F:glycerol-3-phosphate dehydrogenase (quinone) activity"/>
    <property type="evidence" value="ECO:0007669"/>
    <property type="project" value="UniProtKB-EC"/>
</dbReference>
<keyword evidence="5 6" id="KW-0560">Oxidoreductase</keyword>
<dbReference type="OrthoDB" id="9766796at2"/>
<dbReference type="InterPro" id="IPR031656">
    <property type="entry name" value="DAO_C"/>
</dbReference>
<dbReference type="InterPro" id="IPR006076">
    <property type="entry name" value="FAD-dep_OxRdtase"/>
</dbReference>
<evidence type="ECO:0000256" key="2">
    <source>
        <dbReference type="ARBA" id="ARBA00007330"/>
    </source>
</evidence>